<comment type="similarity">
    <text evidence="2">Belongs to the elicitin family.</text>
</comment>
<feature type="region of interest" description="Disordered" evidence="6">
    <location>
        <begin position="1"/>
        <end position="112"/>
    </location>
</feature>
<evidence type="ECO:0000256" key="5">
    <source>
        <dbReference type="ARBA" id="ARBA00023157"/>
    </source>
</evidence>
<feature type="compositionally biased region" description="Low complexity" evidence="6">
    <location>
        <begin position="74"/>
        <end position="110"/>
    </location>
</feature>
<keyword evidence="4" id="KW-0928">Hypersensitive response elicitation</keyword>
<dbReference type="PANTHER" id="PTHR48148">
    <property type="entry name" value="KERATINOCYTE PROLINE-RICH PROTEIN"/>
    <property type="match status" value="1"/>
</dbReference>
<feature type="compositionally biased region" description="Low complexity" evidence="6">
    <location>
        <begin position="243"/>
        <end position="260"/>
    </location>
</feature>
<evidence type="ECO:0000256" key="3">
    <source>
        <dbReference type="ARBA" id="ARBA00022525"/>
    </source>
</evidence>
<keyword evidence="3" id="KW-0964">Secreted</keyword>
<dbReference type="InterPro" id="IPR036470">
    <property type="entry name" value="Elicitin_sf"/>
</dbReference>
<sequence>MDVLNGAFSAGSLAEAPVSIPPFMPEVQVPSPSPSSLPTPSPKPQPTESIAFLPEETQTFTPVPQPRPAPPSPSSATPSSTPSPLPQTTTPQAPETTSPPSSTPVSSSSSIKCSNDEYQAINRYYQSNKQLQDECTTVTDCYSFPFDSYPTTDQMKSIVQSEACLKLFKGISQVLTRECEVGDMPVLDTAQKMVKYASKVSGAASGELVVRPSDLKIVGNYVALSVVATSLESGAVVTTSANKTVSSPKTSTSTDSPQQSGQKAEKVVKASSSPANTHVRRTQVVLFTCVVLSVLASTL</sequence>
<evidence type="ECO:0000313" key="7">
    <source>
        <dbReference type="EMBL" id="TMW60292.1"/>
    </source>
</evidence>
<evidence type="ECO:0000256" key="1">
    <source>
        <dbReference type="ARBA" id="ARBA00004613"/>
    </source>
</evidence>
<accession>A0A8K1CBR4</accession>
<keyword evidence="5" id="KW-1015">Disulfide bond</keyword>
<comment type="subcellular location">
    <subcellularLocation>
        <location evidence="1">Secreted</location>
    </subcellularLocation>
</comment>
<dbReference type="AlphaFoldDB" id="A0A8K1CBR4"/>
<reference evidence="7" key="1">
    <citation type="submission" date="2019-03" db="EMBL/GenBank/DDBJ databases">
        <title>Long read genome sequence of the mycoparasitic Pythium oligandrum ATCC 38472 isolated from sugarbeet rhizosphere.</title>
        <authorList>
            <person name="Gaulin E."/>
        </authorList>
    </citation>
    <scope>NUCLEOTIDE SEQUENCE</scope>
    <source>
        <strain evidence="7">ATCC 38472_TT</strain>
    </source>
</reference>
<feature type="compositionally biased region" description="Pro residues" evidence="6">
    <location>
        <begin position="31"/>
        <end position="45"/>
    </location>
</feature>
<dbReference type="Pfam" id="PF00964">
    <property type="entry name" value="Elicitin"/>
    <property type="match status" value="1"/>
</dbReference>
<proteinExistence type="inferred from homology"/>
<dbReference type="GO" id="GO:0052040">
    <property type="term" value="P:symbiont-mediated perturbation of host programmed cell death"/>
    <property type="evidence" value="ECO:0007669"/>
    <property type="project" value="UniProtKB-KW"/>
</dbReference>
<organism evidence="7 8">
    <name type="scientific">Pythium oligandrum</name>
    <name type="common">Mycoparasitic fungus</name>
    <dbReference type="NCBI Taxonomy" id="41045"/>
    <lineage>
        <taxon>Eukaryota</taxon>
        <taxon>Sar</taxon>
        <taxon>Stramenopiles</taxon>
        <taxon>Oomycota</taxon>
        <taxon>Peronosporomycetes</taxon>
        <taxon>Pythiales</taxon>
        <taxon>Pythiaceae</taxon>
        <taxon>Pythium</taxon>
    </lineage>
</organism>
<evidence type="ECO:0000256" key="2">
    <source>
        <dbReference type="ARBA" id="ARBA00009544"/>
    </source>
</evidence>
<dbReference type="Proteomes" id="UP000794436">
    <property type="component" value="Unassembled WGS sequence"/>
</dbReference>
<dbReference type="InterPro" id="IPR002200">
    <property type="entry name" value="Elicitin"/>
</dbReference>
<dbReference type="Gene3D" id="1.10.239.10">
    <property type="entry name" value="Elicitin domain"/>
    <property type="match status" value="1"/>
</dbReference>
<name>A0A8K1CBR4_PYTOL</name>
<keyword evidence="8" id="KW-1185">Reference proteome</keyword>
<feature type="compositionally biased region" description="Pro residues" evidence="6">
    <location>
        <begin position="63"/>
        <end position="73"/>
    </location>
</feature>
<protein>
    <submittedName>
        <fullName evidence="7">Uncharacterized protein</fullName>
    </submittedName>
</protein>
<gene>
    <name evidence="7" type="ORF">Poli38472_000334</name>
</gene>
<dbReference type="EMBL" id="SPLM01000108">
    <property type="protein sequence ID" value="TMW60292.1"/>
    <property type="molecule type" value="Genomic_DNA"/>
</dbReference>
<evidence type="ECO:0000256" key="6">
    <source>
        <dbReference type="SAM" id="MobiDB-lite"/>
    </source>
</evidence>
<comment type="caution">
    <text evidence="7">The sequence shown here is derived from an EMBL/GenBank/DDBJ whole genome shotgun (WGS) entry which is preliminary data.</text>
</comment>
<dbReference type="GO" id="GO:0005576">
    <property type="term" value="C:extracellular region"/>
    <property type="evidence" value="ECO:0007669"/>
    <property type="project" value="UniProtKB-SubCell"/>
</dbReference>
<dbReference type="SUPFAM" id="SSF48647">
    <property type="entry name" value="Fungal elicitin"/>
    <property type="match status" value="1"/>
</dbReference>
<dbReference type="PANTHER" id="PTHR48148:SF2">
    <property type="entry name" value="PA14 DOMAIN-CONTAINING PROTEIN"/>
    <property type="match status" value="1"/>
</dbReference>
<feature type="region of interest" description="Disordered" evidence="6">
    <location>
        <begin position="239"/>
        <end position="274"/>
    </location>
</feature>
<evidence type="ECO:0000256" key="4">
    <source>
        <dbReference type="ARBA" id="ARBA00022978"/>
    </source>
</evidence>
<evidence type="ECO:0000313" key="8">
    <source>
        <dbReference type="Proteomes" id="UP000794436"/>
    </source>
</evidence>